<dbReference type="AlphaFoldDB" id="A0A2T7G5R2"/>
<comment type="caution">
    <text evidence="4">The sequence shown here is derived from an EMBL/GenBank/DDBJ whole genome shotgun (WGS) entry which is preliminary data.</text>
</comment>
<keyword evidence="4" id="KW-0282">Flagellum</keyword>
<keyword evidence="3" id="KW-1005">Bacterial flagellum biogenesis</keyword>
<evidence type="ECO:0000313" key="5">
    <source>
        <dbReference type="Proteomes" id="UP000244446"/>
    </source>
</evidence>
<dbReference type="OrthoDB" id="7862860at2"/>
<evidence type="ECO:0000256" key="2">
    <source>
        <dbReference type="ARBA" id="ARBA00007703"/>
    </source>
</evidence>
<dbReference type="EMBL" id="QCYH01000006">
    <property type="protein sequence ID" value="PVA09707.1"/>
    <property type="molecule type" value="Genomic_DNA"/>
</dbReference>
<sequence>MTHDAQTRLIDDLDALLDRERAALLTGDLEAIAAILHDKEKLIDRLNTLAPASRSAVSTLKEKVMRNQELLDGALEGIRAVAGRMAAVRKARRSLETYDNRGQKYEIPGVIDHQIEKRA</sequence>
<comment type="similarity">
    <text evidence="2">Belongs to the FlgN family.</text>
</comment>
<protein>
    <submittedName>
        <fullName evidence="4">Flagellar protein FlgN</fullName>
    </submittedName>
</protein>
<reference evidence="4 5" key="1">
    <citation type="submission" date="2018-04" db="EMBL/GenBank/DDBJ databases">
        <title>Pelagivirga bohaiensis gen. nov., sp. nov., a bacterium isolated from the Bohai Sea.</title>
        <authorList>
            <person name="Ji X."/>
        </authorList>
    </citation>
    <scope>NUCLEOTIDE SEQUENCE [LARGE SCALE GENOMIC DNA]</scope>
    <source>
        <strain evidence="4 5">BH-SD19</strain>
    </source>
</reference>
<comment type="function">
    <text evidence="1">Required for the efficient initiation of filament assembly.</text>
</comment>
<gene>
    <name evidence="4" type="ORF">DC366_11280</name>
</gene>
<keyword evidence="4" id="KW-0966">Cell projection</keyword>
<name>A0A2T7G5R2_9RHOB</name>
<keyword evidence="4" id="KW-0969">Cilium</keyword>
<dbReference type="RefSeq" id="WP_108692331.1">
    <property type="nucleotide sequence ID" value="NZ_QCYH01000006.1"/>
</dbReference>
<evidence type="ECO:0000256" key="3">
    <source>
        <dbReference type="ARBA" id="ARBA00022795"/>
    </source>
</evidence>
<evidence type="ECO:0000256" key="1">
    <source>
        <dbReference type="ARBA" id="ARBA00002397"/>
    </source>
</evidence>
<evidence type="ECO:0000313" key="4">
    <source>
        <dbReference type="EMBL" id="PVA09707.1"/>
    </source>
</evidence>
<dbReference type="InterPro" id="IPR007809">
    <property type="entry name" value="FlgN-like"/>
</dbReference>
<dbReference type="Proteomes" id="UP000244446">
    <property type="component" value="Unassembled WGS sequence"/>
</dbReference>
<keyword evidence="5" id="KW-1185">Reference proteome</keyword>
<accession>A0A2T7G5R2</accession>
<dbReference type="InterPro" id="IPR036679">
    <property type="entry name" value="FlgN-like_sf"/>
</dbReference>
<dbReference type="GO" id="GO:0044780">
    <property type="term" value="P:bacterial-type flagellum assembly"/>
    <property type="evidence" value="ECO:0007669"/>
    <property type="project" value="InterPro"/>
</dbReference>
<organism evidence="4 5">
    <name type="scientific">Pelagivirga sediminicola</name>
    <dbReference type="NCBI Taxonomy" id="2170575"/>
    <lineage>
        <taxon>Bacteria</taxon>
        <taxon>Pseudomonadati</taxon>
        <taxon>Pseudomonadota</taxon>
        <taxon>Alphaproteobacteria</taxon>
        <taxon>Rhodobacterales</taxon>
        <taxon>Paracoccaceae</taxon>
        <taxon>Pelagivirga</taxon>
    </lineage>
</organism>
<dbReference type="Pfam" id="PF05130">
    <property type="entry name" value="FlgN"/>
    <property type="match status" value="1"/>
</dbReference>
<dbReference type="Gene3D" id="1.20.58.300">
    <property type="entry name" value="FlgN-like"/>
    <property type="match status" value="1"/>
</dbReference>
<dbReference type="SUPFAM" id="SSF140566">
    <property type="entry name" value="FlgN-like"/>
    <property type="match status" value="1"/>
</dbReference>
<proteinExistence type="inferred from homology"/>